<feature type="compositionally biased region" description="Basic and acidic residues" evidence="1">
    <location>
        <begin position="33"/>
        <end position="49"/>
    </location>
</feature>
<dbReference type="Proteomes" id="UP000002489">
    <property type="component" value="Unassembled WGS sequence"/>
</dbReference>
<protein>
    <submittedName>
        <fullName evidence="2">Uncharacterized protein</fullName>
    </submittedName>
</protein>
<accession>A0A0D2XJI7</accession>
<name>A0A0D2XJI7_FUSOF</name>
<organism evidence="2 3">
    <name type="scientific">Fusarium oxysporum (strain Fo5176)</name>
    <name type="common">Fusarium vascular wilt</name>
    <dbReference type="NCBI Taxonomy" id="660025"/>
    <lineage>
        <taxon>Eukaryota</taxon>
        <taxon>Fungi</taxon>
        <taxon>Dikarya</taxon>
        <taxon>Ascomycota</taxon>
        <taxon>Pezizomycotina</taxon>
        <taxon>Sordariomycetes</taxon>
        <taxon>Hypocreomycetidae</taxon>
        <taxon>Hypocreales</taxon>
        <taxon>Nectriaceae</taxon>
        <taxon>Fusarium</taxon>
        <taxon>Fusarium oxysporum species complex</taxon>
    </lineage>
</organism>
<evidence type="ECO:0000313" key="2">
    <source>
        <dbReference type="EnsemblFungi" id="FOXG_04097P0"/>
    </source>
</evidence>
<evidence type="ECO:0000313" key="3">
    <source>
        <dbReference type="Proteomes" id="UP000002489"/>
    </source>
</evidence>
<feature type="region of interest" description="Disordered" evidence="1">
    <location>
        <begin position="1"/>
        <end position="55"/>
    </location>
</feature>
<evidence type="ECO:0000256" key="1">
    <source>
        <dbReference type="SAM" id="MobiDB-lite"/>
    </source>
</evidence>
<feature type="compositionally biased region" description="Polar residues" evidence="1">
    <location>
        <begin position="17"/>
        <end position="31"/>
    </location>
</feature>
<reference evidence="2" key="2">
    <citation type="submission" date="2025-08" db="UniProtKB">
        <authorList>
            <consortium name="EnsemblFungi"/>
        </authorList>
    </citation>
    <scope>IDENTIFICATION</scope>
    <source>
        <strain evidence="2">4287 / CBS 123668 / FGSC 9935 / NRRL 34936</strain>
    </source>
</reference>
<sequence length="55" mass="5998">MAQPQQVDPAAIVPDNTDLQSSTASVSSSILNYRRENGRTYHAYKDGSKTPESQS</sequence>
<proteinExistence type="predicted"/>
<dbReference type="AlphaFoldDB" id="A0A0D2XJI7"/>
<reference evidence="3" key="1">
    <citation type="journal article" date="2012" name="Mol. Plant Microbe Interact.">
        <title>A highly conserved effector in Fusarium oxysporum is required for full virulence on Arabidopsis.</title>
        <authorList>
            <person name="Thatcher L.F."/>
            <person name="Gardiner D.M."/>
            <person name="Kazan K."/>
            <person name="Manners J."/>
        </authorList>
    </citation>
    <scope>NUCLEOTIDE SEQUENCE [LARGE SCALE GENOMIC DNA]</scope>
    <source>
        <strain evidence="3">Fo5176</strain>
    </source>
</reference>
<dbReference type="EnsemblFungi" id="FOXG_04097T0">
    <property type="protein sequence ID" value="FOXG_04097P0"/>
    <property type="gene ID" value="FOXG_04097"/>
</dbReference>